<name>A0A1V9YA20_ACHHY</name>
<dbReference type="EMBL" id="JNBR01002437">
    <property type="protein sequence ID" value="OQR82529.1"/>
    <property type="molecule type" value="Genomic_DNA"/>
</dbReference>
<dbReference type="InterPro" id="IPR009769">
    <property type="entry name" value="EDR2_C"/>
</dbReference>
<keyword evidence="4" id="KW-1185">Reference proteome</keyword>
<reference evidence="3 4" key="1">
    <citation type="journal article" date="2014" name="Genome Biol. Evol.">
        <title>The secreted proteins of Achlya hypogyna and Thraustotheca clavata identify the ancestral oomycete secretome and reveal gene acquisitions by horizontal gene transfer.</title>
        <authorList>
            <person name="Misner I."/>
            <person name="Blouin N."/>
            <person name="Leonard G."/>
            <person name="Richards T.A."/>
            <person name="Lane C.E."/>
        </authorList>
    </citation>
    <scope>NUCLEOTIDE SEQUENCE [LARGE SCALE GENOMIC DNA]</scope>
    <source>
        <strain evidence="3 4">ATCC 48635</strain>
    </source>
</reference>
<gene>
    <name evidence="3" type="ORF">ACHHYP_15897</name>
</gene>
<dbReference type="PANTHER" id="PTHR22684">
    <property type="entry name" value="NULP1-RELATED"/>
    <property type="match status" value="1"/>
</dbReference>
<organism evidence="3 4">
    <name type="scientific">Achlya hypogyna</name>
    <name type="common">Oomycete</name>
    <name type="synonym">Protoachlya hypogyna</name>
    <dbReference type="NCBI Taxonomy" id="1202772"/>
    <lineage>
        <taxon>Eukaryota</taxon>
        <taxon>Sar</taxon>
        <taxon>Stramenopiles</taxon>
        <taxon>Oomycota</taxon>
        <taxon>Saprolegniomycetes</taxon>
        <taxon>Saprolegniales</taxon>
        <taxon>Achlyaceae</taxon>
        <taxon>Achlya</taxon>
    </lineage>
</organism>
<evidence type="ECO:0000256" key="1">
    <source>
        <dbReference type="SAM" id="MobiDB-lite"/>
    </source>
</evidence>
<dbReference type="InterPro" id="IPR006994">
    <property type="entry name" value="TCF25/Rqc1"/>
</dbReference>
<dbReference type="Pfam" id="PF10218">
    <property type="entry name" value="SPRING1"/>
    <property type="match status" value="1"/>
</dbReference>
<protein>
    <recommendedName>
        <fullName evidence="2">Protein ENHANCED DISEASE RESISTANCE 2 C-terminal domain-containing protein</fullName>
    </recommendedName>
</protein>
<comment type="caution">
    <text evidence="3">The sequence shown here is derived from an EMBL/GenBank/DDBJ whole genome shotgun (WGS) entry which is preliminary data.</text>
</comment>
<feature type="region of interest" description="Disordered" evidence="1">
    <location>
        <begin position="446"/>
        <end position="531"/>
    </location>
</feature>
<evidence type="ECO:0000259" key="2">
    <source>
        <dbReference type="Pfam" id="PF07059"/>
    </source>
</evidence>
<dbReference type="InterPro" id="IPR019352">
    <property type="entry name" value="SPRING1"/>
</dbReference>
<feature type="compositionally biased region" description="Basic residues" evidence="1">
    <location>
        <begin position="511"/>
        <end position="524"/>
    </location>
</feature>
<dbReference type="AlphaFoldDB" id="A0A1V9YA20"/>
<dbReference type="PANTHER" id="PTHR22684:SF0">
    <property type="entry name" value="RIBOSOME QUALITY CONTROL COMPLEX SUBUNIT TCF25"/>
    <property type="match status" value="1"/>
</dbReference>
<sequence>MHSCKHTIEGVVNVTDARGGTCERSALGLDGCCPEGLRFSCDTCDIDAPHCCSEFHRCVSCCMSPNHLELIRGFVLHANPRHPVYGSPQQLTPFGFCSFRCRTSSASVQHQNSYRSEKTYCYGLHRPATDLDVINSDGTANKSLAFNPSLRRRPGPLEPDPFYLGPSIANGRCNFLLASMITARQATATPVNFAPSRGSAKAGAETPDEDSEYWKTTFKALVPQHRSITANWREPSPIEFRVRSKKYLTDNVKEAVDRPKCDLVWVDVLQGKKESFVHVAARRDGLVDHFLRLYPESELFLLNIILPGTPEVTYVNYFALRKLDDADSAFGRLWRAFYDGSDDFRNARFKLIPRVVHGPWMVRKAVGSKPFILAKALRIQWFRGKNYLEAVVDVSLDTVARKVTSLCRSCVASLTVDMGLVLEGQTEDELPEAMLGCVQSARQARRLHQVVHQEDSSSDSDGGAHASSTAAAGFHFLQDSDSDNSSDDDDDPPVVAAKPKVVTPPPAPLSKSKKKANKKKNKKAAKADNDDDVDDILDAFASQQVQDDDTEGKAHPDQVRHRNDLLAVNVGALNADKEMKRLFGVKGARETLQKSKNARNARRSTKKVVLVTPDDAWPRPPTFVGGGIRWTRVDKPACASWDLGCDYFQIDWSIEYKKMTHDPNAIAHFLAKHPYHVDALLQMSEVFQHHGQMDHSADCIKKCVYFLELAWGEAYDVSNGTARMDISAGDNASYFRALFFLMKQVGRRGCVRSAFEIAKLIWSMDPKGDPMHVLLCLDYYALAARQCQFVIDLYESHTDVIIRKEGKVVPTYPKTLPVSTLPGLQFSAALARFLLGDVDAATDALATALGRFPRVLKPLTEKCGISTTTRAWQDVLCSAVFANSPHLDDNGALVHVLDIYVTRHATLWKVDDVQAFLLASAARASASYNRANFVTDWPMSSPMQKYYRAVTPDFSDDVTTLPADHPMLQPQQPMDLGPHGIDPAVLAELENNPAAMAALQAQLQEEQARVGGNLPADANPLLLFLQTFLPWNRIEHVPMRDRLPRNPLFEDADDEAQ</sequence>
<evidence type="ECO:0000313" key="3">
    <source>
        <dbReference type="EMBL" id="OQR82529.1"/>
    </source>
</evidence>
<feature type="compositionally biased region" description="Low complexity" evidence="1">
    <location>
        <begin position="459"/>
        <end position="473"/>
    </location>
</feature>
<dbReference type="GO" id="GO:2000640">
    <property type="term" value="P:positive regulation of SREBP signaling pathway"/>
    <property type="evidence" value="ECO:0007669"/>
    <property type="project" value="InterPro"/>
</dbReference>
<dbReference type="Pfam" id="PF07059">
    <property type="entry name" value="EDR2_C"/>
    <property type="match status" value="1"/>
</dbReference>
<feature type="compositionally biased region" description="Acidic residues" evidence="1">
    <location>
        <begin position="480"/>
        <end position="492"/>
    </location>
</feature>
<dbReference type="STRING" id="1202772.A0A1V9YA20"/>
<dbReference type="GO" id="GO:1990112">
    <property type="term" value="C:RQC complex"/>
    <property type="evidence" value="ECO:0007669"/>
    <property type="project" value="TreeGrafter"/>
</dbReference>
<feature type="domain" description="Protein ENHANCED DISEASE RESISTANCE 2 C-terminal" evidence="2">
    <location>
        <begin position="232"/>
        <end position="439"/>
    </location>
</feature>
<accession>A0A1V9YA20</accession>
<evidence type="ECO:0000313" key="4">
    <source>
        <dbReference type="Proteomes" id="UP000243579"/>
    </source>
</evidence>
<dbReference type="Pfam" id="PF04910">
    <property type="entry name" value="Tcf25"/>
    <property type="match status" value="1"/>
</dbReference>
<dbReference type="Proteomes" id="UP000243579">
    <property type="component" value="Unassembled WGS sequence"/>
</dbReference>
<proteinExistence type="predicted"/>
<dbReference type="OrthoDB" id="205993at2759"/>